<evidence type="ECO:0000313" key="2">
    <source>
        <dbReference type="Proteomes" id="UP001214553"/>
    </source>
</evidence>
<proteinExistence type="predicted"/>
<keyword evidence="2" id="KW-1185">Reference proteome</keyword>
<name>A0ABY8BZZ0_9MICO</name>
<dbReference type="EMBL" id="CP119108">
    <property type="protein sequence ID" value="WEG09047.1"/>
    <property type="molecule type" value="Genomic_DNA"/>
</dbReference>
<dbReference type="RefSeq" id="WP_275278371.1">
    <property type="nucleotide sequence ID" value="NZ_CP119108.1"/>
</dbReference>
<dbReference type="Proteomes" id="UP001214553">
    <property type="component" value="Chromosome"/>
</dbReference>
<accession>A0ABY8BZZ0</accession>
<gene>
    <name evidence="1" type="ORF">PU630_00345</name>
</gene>
<reference evidence="1 2" key="1">
    <citation type="submission" date="2023-03" db="EMBL/GenBank/DDBJ databases">
        <title>Genome sequence of Microbacterium sp. KACC 23027.</title>
        <authorList>
            <person name="Kim S."/>
            <person name="Heo J."/>
            <person name="Kwon S.-W."/>
        </authorList>
    </citation>
    <scope>NUCLEOTIDE SEQUENCE [LARGE SCALE GENOMIC DNA]</scope>
    <source>
        <strain evidence="1 2">KACC 23027</strain>
    </source>
</reference>
<protein>
    <recommendedName>
        <fullName evidence="3">WXG100 family type VII secretion target</fullName>
    </recommendedName>
</protein>
<sequence length="443" mass="47119">MTLVAAPVETESPFSGAFLIEDGQCLVDAVRSGDWLEGGVAAFSALIDTAAAVIDPIGTLIANGLGWVLDHLEPLKGWLNDFTGNPGEVAGFAQTWDNVAARLRETGEALLRRTDDVAELSGAAIDAYLDYAAGASRHLAAAGDWAAAIATGMRVASQLVQVVHDVVRDAVAQVVGTALAVAAETALTLGIAAPFAIGQVTARVASVADTVGRAIVRLQRGFRELVRLIGELRELFARGGKMLDRMLRGDEARVALAGEAGGVPGIGVGEAAHRVWAREAHAASPAPGTGGDAWPSAASKAAVRALFPDTARFSQKTVSFRKFRDGFEYTYDDIVTVMVERGWIFDPIDVVRMSDGELTSMDNTRLRAAVETGTPVDARVHEPSEPLTTQESERFFWEPLGKPRTWEEAALIRVAKQRGAWARENPNGTFVLPRVTGRPNGTS</sequence>
<evidence type="ECO:0008006" key="3">
    <source>
        <dbReference type="Google" id="ProtNLM"/>
    </source>
</evidence>
<evidence type="ECO:0000313" key="1">
    <source>
        <dbReference type="EMBL" id="WEG09047.1"/>
    </source>
</evidence>
<organism evidence="1 2">
    <name type="scientific">Microbacterium horticulturae</name>
    <dbReference type="NCBI Taxonomy" id="3028316"/>
    <lineage>
        <taxon>Bacteria</taxon>
        <taxon>Bacillati</taxon>
        <taxon>Actinomycetota</taxon>
        <taxon>Actinomycetes</taxon>
        <taxon>Micrococcales</taxon>
        <taxon>Microbacteriaceae</taxon>
        <taxon>Microbacterium</taxon>
    </lineage>
</organism>